<dbReference type="Pfam" id="PF11338">
    <property type="entry name" value="DUF3140"/>
    <property type="match status" value="1"/>
</dbReference>
<dbReference type="InterPro" id="IPR021487">
    <property type="entry name" value="DUF3140"/>
</dbReference>
<evidence type="ECO:0000256" key="1">
    <source>
        <dbReference type="SAM" id="MobiDB-lite"/>
    </source>
</evidence>
<evidence type="ECO:0000313" key="2">
    <source>
        <dbReference type="EMBL" id="CAF9914805.1"/>
    </source>
</evidence>
<feature type="compositionally biased region" description="Basic and acidic residues" evidence="1">
    <location>
        <begin position="86"/>
        <end position="95"/>
    </location>
</feature>
<sequence length="113" mass="12937">MFSFRREWNEYVNMSASELKEWLTGNSSKDAGWTGDSEDGETVGHQSGRKIVEILEKNPKGDPEKYDEDDLAHMRKVVAYCKRHLAQEEKAKQDPNSRSARSLKNWGHDPAKA</sequence>
<reference evidence="2" key="1">
    <citation type="submission" date="2021-03" db="EMBL/GenBank/DDBJ databases">
        <authorList>
            <person name="Tagirdzhanova G."/>
        </authorList>
    </citation>
    <scope>NUCLEOTIDE SEQUENCE</scope>
</reference>
<dbReference type="Proteomes" id="UP000664169">
    <property type="component" value="Unassembled WGS sequence"/>
</dbReference>
<dbReference type="AlphaFoldDB" id="A0A8H3F063"/>
<accession>A0A8H3F063</accession>
<protein>
    <recommendedName>
        <fullName evidence="4">DNA-binding protein</fullName>
    </recommendedName>
</protein>
<comment type="caution">
    <text evidence="2">The sequence shown here is derived from an EMBL/GenBank/DDBJ whole genome shotgun (WGS) entry which is preliminary data.</text>
</comment>
<proteinExistence type="predicted"/>
<name>A0A8H3F063_9LECA</name>
<dbReference type="PANTHER" id="PTHR40630:SF1">
    <property type="entry name" value="DNA-BINDING PROTEIN"/>
    <property type="match status" value="1"/>
</dbReference>
<feature type="region of interest" description="Disordered" evidence="1">
    <location>
        <begin position="25"/>
        <end position="49"/>
    </location>
</feature>
<feature type="region of interest" description="Disordered" evidence="1">
    <location>
        <begin position="86"/>
        <end position="113"/>
    </location>
</feature>
<keyword evidence="3" id="KW-1185">Reference proteome</keyword>
<dbReference type="PANTHER" id="PTHR40630">
    <property type="entry name" value="POSSIBLE DNA-BINDING PROTEIN"/>
    <property type="match status" value="1"/>
</dbReference>
<dbReference type="EMBL" id="CAJPDQ010000009">
    <property type="protein sequence ID" value="CAF9914805.1"/>
    <property type="molecule type" value="Genomic_DNA"/>
</dbReference>
<dbReference type="OrthoDB" id="2131339at2759"/>
<gene>
    <name evidence="2" type="ORF">GOMPHAMPRED_008283</name>
</gene>
<organism evidence="2 3">
    <name type="scientific">Gomphillus americanus</name>
    <dbReference type="NCBI Taxonomy" id="1940652"/>
    <lineage>
        <taxon>Eukaryota</taxon>
        <taxon>Fungi</taxon>
        <taxon>Dikarya</taxon>
        <taxon>Ascomycota</taxon>
        <taxon>Pezizomycotina</taxon>
        <taxon>Lecanoromycetes</taxon>
        <taxon>OSLEUM clade</taxon>
        <taxon>Ostropomycetidae</taxon>
        <taxon>Ostropales</taxon>
        <taxon>Graphidaceae</taxon>
        <taxon>Gomphilloideae</taxon>
        <taxon>Gomphillus</taxon>
    </lineage>
</organism>
<evidence type="ECO:0000313" key="3">
    <source>
        <dbReference type="Proteomes" id="UP000664169"/>
    </source>
</evidence>
<evidence type="ECO:0008006" key="4">
    <source>
        <dbReference type="Google" id="ProtNLM"/>
    </source>
</evidence>